<comment type="caution">
    <text evidence="2">The sequence shown here is derived from an EMBL/GenBank/DDBJ whole genome shotgun (WGS) entry which is preliminary data.</text>
</comment>
<feature type="region of interest" description="Disordered" evidence="1">
    <location>
        <begin position="81"/>
        <end position="104"/>
    </location>
</feature>
<evidence type="ECO:0000256" key="1">
    <source>
        <dbReference type="SAM" id="MobiDB-lite"/>
    </source>
</evidence>
<sequence length="219" mass="24100">MQPVYQVAVLWERLHIAVGSRSLEPTMGCLLRQEFLSQKFIFVIASHGSRELSAAGREEPGGCLSLSLRLRLRSSLRLRRGAACAPGGEQRPRQQVIKPKLRSPGPGFHADLFPGCSENRLQHHLPHPMFPLTSSQRSAGMEVNRSDFVARLFAKERDRGGGGRGSNRESIEDGLGQAGGPMGCAAAQNKRKEPTGEWVEKCFGWAGDERTDKRPELGM</sequence>
<feature type="compositionally biased region" description="Basic and acidic residues" evidence="1">
    <location>
        <begin position="157"/>
        <end position="171"/>
    </location>
</feature>
<protein>
    <submittedName>
        <fullName evidence="2">Uncharacterized protein</fullName>
    </submittedName>
</protein>
<evidence type="ECO:0000313" key="3">
    <source>
        <dbReference type="Proteomes" id="UP000314294"/>
    </source>
</evidence>
<keyword evidence="3" id="KW-1185">Reference proteome</keyword>
<dbReference type="AlphaFoldDB" id="A0A4Z2HRM2"/>
<organism evidence="2 3">
    <name type="scientific">Liparis tanakae</name>
    <name type="common">Tanaka's snailfish</name>
    <dbReference type="NCBI Taxonomy" id="230148"/>
    <lineage>
        <taxon>Eukaryota</taxon>
        <taxon>Metazoa</taxon>
        <taxon>Chordata</taxon>
        <taxon>Craniata</taxon>
        <taxon>Vertebrata</taxon>
        <taxon>Euteleostomi</taxon>
        <taxon>Actinopterygii</taxon>
        <taxon>Neopterygii</taxon>
        <taxon>Teleostei</taxon>
        <taxon>Neoteleostei</taxon>
        <taxon>Acanthomorphata</taxon>
        <taxon>Eupercaria</taxon>
        <taxon>Perciformes</taxon>
        <taxon>Cottioidei</taxon>
        <taxon>Cottales</taxon>
        <taxon>Liparidae</taxon>
        <taxon>Liparis</taxon>
    </lineage>
</organism>
<accession>A0A4Z2HRM2</accession>
<name>A0A4Z2HRM2_9TELE</name>
<reference evidence="2 3" key="1">
    <citation type="submission" date="2019-03" db="EMBL/GenBank/DDBJ databases">
        <title>First draft genome of Liparis tanakae, snailfish: a comprehensive survey of snailfish specific genes.</title>
        <authorList>
            <person name="Kim W."/>
            <person name="Song I."/>
            <person name="Jeong J.-H."/>
            <person name="Kim D."/>
            <person name="Kim S."/>
            <person name="Ryu S."/>
            <person name="Song J.Y."/>
            <person name="Lee S.K."/>
        </authorList>
    </citation>
    <scope>NUCLEOTIDE SEQUENCE [LARGE SCALE GENOMIC DNA]</scope>
    <source>
        <tissue evidence="2">Muscle</tissue>
    </source>
</reference>
<feature type="region of interest" description="Disordered" evidence="1">
    <location>
        <begin position="157"/>
        <end position="197"/>
    </location>
</feature>
<evidence type="ECO:0000313" key="2">
    <source>
        <dbReference type="EMBL" id="TNN68489.1"/>
    </source>
</evidence>
<proteinExistence type="predicted"/>
<gene>
    <name evidence="2" type="ORF">EYF80_021274</name>
</gene>
<dbReference type="EMBL" id="SRLO01000189">
    <property type="protein sequence ID" value="TNN68489.1"/>
    <property type="molecule type" value="Genomic_DNA"/>
</dbReference>
<dbReference type="Proteomes" id="UP000314294">
    <property type="component" value="Unassembled WGS sequence"/>
</dbReference>